<dbReference type="Proteomes" id="UP001320119">
    <property type="component" value="Chromosome"/>
</dbReference>
<name>A0AAN1WJY4_9GAMM</name>
<feature type="active site" description="Proton acceptor" evidence="10">
    <location>
        <position position="323"/>
    </location>
</feature>
<proteinExistence type="inferred from homology"/>
<dbReference type="PANTHER" id="PTHR43463">
    <property type="entry name" value="NICOTINATE-NUCLEOTIDE--DIMETHYLBENZIMIDAZOLE PHOSPHORIBOSYLTRANSFERASE"/>
    <property type="match status" value="1"/>
</dbReference>
<dbReference type="Gene3D" id="3.40.50.10210">
    <property type="match status" value="1"/>
</dbReference>
<dbReference type="EC" id="2.4.2.21" evidence="3 10"/>
<evidence type="ECO:0000256" key="3">
    <source>
        <dbReference type="ARBA" id="ARBA00011991"/>
    </source>
</evidence>
<evidence type="ECO:0000256" key="6">
    <source>
        <dbReference type="ARBA" id="ARBA00022676"/>
    </source>
</evidence>
<dbReference type="PANTHER" id="PTHR43463:SF1">
    <property type="entry name" value="NICOTINATE-NUCLEOTIDE--DIMETHYLBENZIMIDAZOLE PHOSPHORIBOSYLTRANSFERASE"/>
    <property type="match status" value="1"/>
</dbReference>
<evidence type="ECO:0000256" key="7">
    <source>
        <dbReference type="ARBA" id="ARBA00022679"/>
    </source>
</evidence>
<dbReference type="FunFam" id="3.40.50.10210:FF:000001">
    <property type="entry name" value="Nicotinate-nucleotide--dimethylbenzimidazole phosphoribosyltransferase"/>
    <property type="match status" value="1"/>
</dbReference>
<keyword evidence="7 10" id="KW-0808">Transferase</keyword>
<dbReference type="HAMAP" id="MF_00230">
    <property type="entry name" value="CobT"/>
    <property type="match status" value="1"/>
</dbReference>
<dbReference type="InterPro" id="IPR036087">
    <property type="entry name" value="Nict_dMeBzImd_PRibTrfase_sf"/>
</dbReference>
<reference evidence="11 12" key="1">
    <citation type="journal article" date="2022" name="IScience">
        <title>An ultrasensitive nanofiber-based assay for enzymatic hydrolysis and deep-sea microbial degradation of cellulose.</title>
        <authorList>
            <person name="Tsudome M."/>
            <person name="Tachioka M."/>
            <person name="Miyazaki M."/>
            <person name="Uchimura K."/>
            <person name="Tsuda M."/>
            <person name="Takaki Y."/>
            <person name="Deguchi S."/>
        </authorList>
    </citation>
    <scope>NUCLEOTIDE SEQUENCE [LARGE SCALE GENOMIC DNA]</scope>
    <source>
        <strain evidence="11 12">GE09</strain>
    </source>
</reference>
<organism evidence="11 12">
    <name type="scientific">Marinagarivorans cellulosilyticus</name>
    <dbReference type="NCBI Taxonomy" id="2721545"/>
    <lineage>
        <taxon>Bacteria</taxon>
        <taxon>Pseudomonadati</taxon>
        <taxon>Pseudomonadota</taxon>
        <taxon>Gammaproteobacteria</taxon>
        <taxon>Cellvibrionales</taxon>
        <taxon>Cellvibrionaceae</taxon>
        <taxon>Marinagarivorans</taxon>
    </lineage>
</organism>
<dbReference type="CDD" id="cd02439">
    <property type="entry name" value="DMB-PRT_CobT"/>
    <property type="match status" value="1"/>
</dbReference>
<accession>A0AAN1WJY4</accession>
<dbReference type="EMBL" id="AP023086">
    <property type="protein sequence ID" value="BCD98964.1"/>
    <property type="molecule type" value="Genomic_DNA"/>
</dbReference>
<evidence type="ECO:0000256" key="2">
    <source>
        <dbReference type="ARBA" id="ARBA00007110"/>
    </source>
</evidence>
<comment type="function">
    <text evidence="10">Catalyzes the synthesis of alpha-ribazole-5'-phosphate from nicotinate mononucleotide (NAMN) and 5,6-dimethylbenzimidazole (DMB).</text>
</comment>
<evidence type="ECO:0000256" key="4">
    <source>
        <dbReference type="ARBA" id="ARBA00015486"/>
    </source>
</evidence>
<dbReference type="InterPro" id="IPR003200">
    <property type="entry name" value="Nict_dMeBzImd_PRibTrfase"/>
</dbReference>
<dbReference type="NCBIfam" id="NF000996">
    <property type="entry name" value="PRK00105.1"/>
    <property type="match status" value="1"/>
</dbReference>
<evidence type="ECO:0000313" key="11">
    <source>
        <dbReference type="EMBL" id="BCD98964.1"/>
    </source>
</evidence>
<comment type="similarity">
    <text evidence="2 10">Belongs to the CobT family.</text>
</comment>
<dbReference type="GO" id="GO:0008939">
    <property type="term" value="F:nicotinate-nucleotide-dimethylbenzimidazole phosphoribosyltransferase activity"/>
    <property type="evidence" value="ECO:0007669"/>
    <property type="project" value="UniProtKB-UniRule"/>
</dbReference>
<comment type="catalytic activity">
    <reaction evidence="9 10">
        <text>5,6-dimethylbenzimidazole + nicotinate beta-D-ribonucleotide = alpha-ribazole 5'-phosphate + nicotinate + H(+)</text>
        <dbReference type="Rhea" id="RHEA:11196"/>
        <dbReference type="ChEBI" id="CHEBI:15378"/>
        <dbReference type="ChEBI" id="CHEBI:15890"/>
        <dbReference type="ChEBI" id="CHEBI:32544"/>
        <dbReference type="ChEBI" id="CHEBI:57502"/>
        <dbReference type="ChEBI" id="CHEBI:57918"/>
        <dbReference type="EC" id="2.4.2.21"/>
    </reaction>
</comment>
<evidence type="ECO:0000256" key="8">
    <source>
        <dbReference type="ARBA" id="ARBA00030686"/>
    </source>
</evidence>
<dbReference type="Pfam" id="PF02277">
    <property type="entry name" value="DBI_PRT"/>
    <property type="match status" value="1"/>
</dbReference>
<evidence type="ECO:0000256" key="9">
    <source>
        <dbReference type="ARBA" id="ARBA00047340"/>
    </source>
</evidence>
<dbReference type="SUPFAM" id="SSF52733">
    <property type="entry name" value="Nicotinate mononucleotide:5,6-dimethylbenzimidazole phosphoribosyltransferase (CobT)"/>
    <property type="match status" value="1"/>
</dbReference>
<keyword evidence="6 10" id="KW-0328">Glycosyltransferase</keyword>
<dbReference type="NCBIfam" id="TIGR03160">
    <property type="entry name" value="cobT_DBIPRT"/>
    <property type="match status" value="1"/>
</dbReference>
<dbReference type="InterPro" id="IPR017846">
    <property type="entry name" value="Nict_dMeBzImd_PRibTrfase_bact"/>
</dbReference>
<dbReference type="RefSeq" id="WP_236983746.1">
    <property type="nucleotide sequence ID" value="NZ_AP023086.1"/>
</dbReference>
<protein>
    <recommendedName>
        <fullName evidence="4 10">Nicotinate-nucleotide--dimethylbenzimidazole phosphoribosyltransferase</fullName>
        <shortName evidence="10">NN:DBI PRT</shortName>
        <ecNumber evidence="3 10">2.4.2.21</ecNumber>
    </recommendedName>
    <alternativeName>
        <fullName evidence="8 10">N(1)-alpha-phosphoribosyltransferase</fullName>
    </alternativeName>
</protein>
<evidence type="ECO:0000256" key="10">
    <source>
        <dbReference type="HAMAP-Rule" id="MF_00230"/>
    </source>
</evidence>
<comment type="pathway">
    <text evidence="1 10">Nucleoside biosynthesis; alpha-ribazole biosynthesis; alpha-ribazole from 5,6-dimethylbenzimidazole: step 1/2.</text>
</comment>
<evidence type="ECO:0000256" key="5">
    <source>
        <dbReference type="ARBA" id="ARBA00022573"/>
    </source>
</evidence>
<evidence type="ECO:0000313" key="12">
    <source>
        <dbReference type="Proteomes" id="UP001320119"/>
    </source>
</evidence>
<dbReference type="Gene3D" id="1.10.1610.10">
    <property type="match status" value="1"/>
</dbReference>
<keyword evidence="12" id="KW-1185">Reference proteome</keyword>
<sequence length="357" mass="37169">MIYSERLAEIKIEPLNEVMRESIQDKLNNKTKPLGSLGQIEQIALRIGMIQNTLTPTLSKPQVFVFAGDHGVCEEGVSAFPQAVTQQMVANFLAGGAAISVLARQHSMSLGIVDAGINGDVADLPGLQNRKINHGSRNFVKELAITSGDVVLALEAGADVINAASHEGGKVVLLGEMGIGNTTSAAALTHFVTGAPLAQCVGAGTGLDAAGIAHKLAVIEKGLAQHKAFLDGAEKDAVRLLSAFGGYEIAMMTGAYLQAASHKMVVLVDGFIASAALAVATLINPLVLDYCLFSHGSAEHGHGALLKYFKRTPILQLGMRLGEGSGSAMAYPLLVSAVNILNEMASFDEAGVSASDR</sequence>
<dbReference type="InterPro" id="IPR023195">
    <property type="entry name" value="Nict_dMeBzImd_PRibTrfase_N"/>
</dbReference>
<dbReference type="GO" id="GO:0009236">
    <property type="term" value="P:cobalamin biosynthetic process"/>
    <property type="evidence" value="ECO:0007669"/>
    <property type="project" value="UniProtKB-UniRule"/>
</dbReference>
<keyword evidence="5 10" id="KW-0169">Cobalamin biosynthesis</keyword>
<dbReference type="KEGG" id="marq:MARGE09_P3165"/>
<dbReference type="AlphaFoldDB" id="A0AAN1WJY4"/>
<gene>
    <name evidence="10" type="primary">cobT</name>
    <name evidence="11" type="ORF">MARGE09_P3165</name>
</gene>
<evidence type="ECO:0000256" key="1">
    <source>
        <dbReference type="ARBA" id="ARBA00005049"/>
    </source>
</evidence>